<feature type="domain" description="J" evidence="3">
    <location>
        <begin position="27"/>
        <end position="97"/>
    </location>
</feature>
<protein>
    <submittedName>
        <fullName evidence="4">DnaJ-domain-containing protein</fullName>
    </submittedName>
</protein>
<dbReference type="GeneID" id="37271389"/>
<keyword evidence="1" id="KW-0143">Chaperone</keyword>
<reference evidence="4 5" key="1">
    <citation type="journal article" date="2018" name="Mol. Biol. Evol.">
        <title>Broad Genomic Sampling Reveals a Smut Pathogenic Ancestry of the Fungal Clade Ustilaginomycotina.</title>
        <authorList>
            <person name="Kijpornyongpan T."/>
            <person name="Mondo S.J."/>
            <person name="Barry K."/>
            <person name="Sandor L."/>
            <person name="Lee J."/>
            <person name="Lipzen A."/>
            <person name="Pangilinan J."/>
            <person name="LaButti K."/>
            <person name="Hainaut M."/>
            <person name="Henrissat B."/>
            <person name="Grigoriev I.V."/>
            <person name="Spatafora J.W."/>
            <person name="Aime M.C."/>
        </authorList>
    </citation>
    <scope>NUCLEOTIDE SEQUENCE [LARGE SCALE GENOMIC DNA]</scope>
    <source>
        <strain evidence="4 5">MCA 4186</strain>
    </source>
</reference>
<organism evidence="4 5">
    <name type="scientific">Tilletiopsis washingtonensis</name>
    <dbReference type="NCBI Taxonomy" id="58919"/>
    <lineage>
        <taxon>Eukaryota</taxon>
        <taxon>Fungi</taxon>
        <taxon>Dikarya</taxon>
        <taxon>Basidiomycota</taxon>
        <taxon>Ustilaginomycotina</taxon>
        <taxon>Exobasidiomycetes</taxon>
        <taxon>Entylomatales</taxon>
        <taxon>Entylomatales incertae sedis</taxon>
        <taxon>Tilletiopsis</taxon>
    </lineage>
</organism>
<dbReference type="Gene3D" id="1.10.287.110">
    <property type="entry name" value="DnaJ domain"/>
    <property type="match status" value="1"/>
</dbReference>
<dbReference type="PROSITE" id="PS50076">
    <property type="entry name" value="DNAJ_2"/>
    <property type="match status" value="1"/>
</dbReference>
<evidence type="ECO:0000259" key="3">
    <source>
        <dbReference type="PROSITE" id="PS50076"/>
    </source>
</evidence>
<accession>A0A316ZKB6</accession>
<dbReference type="EMBL" id="KZ819284">
    <property type="protein sequence ID" value="PWO00744.1"/>
    <property type="molecule type" value="Genomic_DNA"/>
</dbReference>
<dbReference type="Proteomes" id="UP000245946">
    <property type="component" value="Unassembled WGS sequence"/>
</dbReference>
<gene>
    <name evidence="4" type="ORF">FA09DRAFT_336151</name>
</gene>
<evidence type="ECO:0000313" key="4">
    <source>
        <dbReference type="EMBL" id="PWO00744.1"/>
    </source>
</evidence>
<dbReference type="RefSeq" id="XP_025601022.1">
    <property type="nucleotide sequence ID" value="XM_025743845.1"/>
</dbReference>
<evidence type="ECO:0000256" key="2">
    <source>
        <dbReference type="SAM" id="MobiDB-lite"/>
    </source>
</evidence>
<dbReference type="CDD" id="cd06257">
    <property type="entry name" value="DnaJ"/>
    <property type="match status" value="1"/>
</dbReference>
<dbReference type="InterPro" id="IPR001623">
    <property type="entry name" value="DnaJ_domain"/>
</dbReference>
<dbReference type="GO" id="GO:0042026">
    <property type="term" value="P:protein refolding"/>
    <property type="evidence" value="ECO:0007669"/>
    <property type="project" value="TreeGrafter"/>
</dbReference>
<evidence type="ECO:0000313" key="5">
    <source>
        <dbReference type="Proteomes" id="UP000245946"/>
    </source>
</evidence>
<evidence type="ECO:0000256" key="1">
    <source>
        <dbReference type="ARBA" id="ARBA00023186"/>
    </source>
</evidence>
<proteinExistence type="predicted"/>
<sequence>MSRRIKASRGRSKASDEELAFPAPPYGPYEIFHLPRSASDADIKARYYDLVRLLHPDRAGVADGSAAKQQKRQWEEMQKAYELLRSSRARQMYDRSGLGWNSHGSAAARARAAAARQGWQFRGAPGHDGFGWQAESARSDFFYGANPAPKAEERYTSNVRFFLAIAVITWSVAGVQYSRLSAQSARAVERADRAHSDAVKSLQEARNLARSREGRTRMENLRRRARELDYFGRVEAERCTAVPLPPLQLEAPRSSPRQ</sequence>
<dbReference type="SMART" id="SM00271">
    <property type="entry name" value="DnaJ"/>
    <property type="match status" value="1"/>
</dbReference>
<feature type="region of interest" description="Disordered" evidence="2">
    <location>
        <begin position="1"/>
        <end position="21"/>
    </location>
</feature>
<dbReference type="InterPro" id="IPR036869">
    <property type="entry name" value="J_dom_sf"/>
</dbReference>
<dbReference type="PRINTS" id="PR00625">
    <property type="entry name" value="JDOMAIN"/>
</dbReference>
<dbReference type="GO" id="GO:0005737">
    <property type="term" value="C:cytoplasm"/>
    <property type="evidence" value="ECO:0007669"/>
    <property type="project" value="TreeGrafter"/>
</dbReference>
<feature type="compositionally biased region" description="Basic residues" evidence="2">
    <location>
        <begin position="1"/>
        <end position="12"/>
    </location>
</feature>
<dbReference type="OrthoDB" id="445556at2759"/>
<dbReference type="Pfam" id="PF00226">
    <property type="entry name" value="DnaJ"/>
    <property type="match status" value="1"/>
</dbReference>
<dbReference type="PANTHER" id="PTHR43096:SF52">
    <property type="entry name" value="DNAJ HOMOLOG 1, MITOCHONDRIAL-RELATED"/>
    <property type="match status" value="1"/>
</dbReference>
<dbReference type="AlphaFoldDB" id="A0A316ZKB6"/>
<keyword evidence="5" id="KW-1185">Reference proteome</keyword>
<name>A0A316ZKB6_9BASI</name>
<dbReference type="SUPFAM" id="SSF46565">
    <property type="entry name" value="Chaperone J-domain"/>
    <property type="match status" value="1"/>
</dbReference>
<dbReference type="GO" id="GO:0051082">
    <property type="term" value="F:unfolded protein binding"/>
    <property type="evidence" value="ECO:0007669"/>
    <property type="project" value="TreeGrafter"/>
</dbReference>
<dbReference type="STRING" id="58919.A0A316ZKB6"/>
<dbReference type="PANTHER" id="PTHR43096">
    <property type="entry name" value="DNAJ HOMOLOG 1, MITOCHONDRIAL-RELATED"/>
    <property type="match status" value="1"/>
</dbReference>